<feature type="region of interest" description="Disordered" evidence="1">
    <location>
        <begin position="1"/>
        <end position="26"/>
    </location>
</feature>
<protein>
    <submittedName>
        <fullName evidence="3">Uncharacterized protein</fullName>
    </submittedName>
</protein>
<organism evidence="3 4">
    <name type="scientific">Tilletia caries</name>
    <name type="common">wheat bunt fungus</name>
    <dbReference type="NCBI Taxonomy" id="13290"/>
    <lineage>
        <taxon>Eukaryota</taxon>
        <taxon>Fungi</taxon>
        <taxon>Dikarya</taxon>
        <taxon>Basidiomycota</taxon>
        <taxon>Ustilaginomycotina</taxon>
        <taxon>Exobasidiomycetes</taxon>
        <taxon>Tilletiales</taxon>
        <taxon>Tilletiaceae</taxon>
        <taxon>Tilletia</taxon>
    </lineage>
</organism>
<proteinExistence type="predicted"/>
<name>A0A177SYP7_9BASI</name>
<gene>
    <name evidence="3" type="ORF">A4X03_0g9601</name>
    <name evidence="2" type="ORF">JKIAZH3_G9322</name>
</gene>
<sequence length="114" mass="12876">MPPERSRPSNTQRRSTGNNLNTANITPPWPAYLTQLFEEVRKGNTKRSNAFNQELETVRKIVNITCGVKLLRHGGERYAVRVLHFLSEVAVLEQRGLSTGPATLYGLIMESLHM</sequence>
<evidence type="ECO:0000256" key="1">
    <source>
        <dbReference type="SAM" id="MobiDB-lite"/>
    </source>
</evidence>
<reference evidence="3" key="2">
    <citation type="journal article" date="2019" name="IMA Fungus">
        <title>Genome sequencing and comparison of five Tilletia species to identify candidate genes for the detection of regulated species infecting wheat.</title>
        <authorList>
            <person name="Nguyen H.D.T."/>
            <person name="Sultana T."/>
            <person name="Kesanakurti P."/>
            <person name="Hambleton S."/>
        </authorList>
    </citation>
    <scope>NUCLEOTIDE SEQUENCE</scope>
    <source>
        <strain evidence="3">DAOMC 238032</strain>
    </source>
</reference>
<dbReference type="Proteomes" id="UP000077671">
    <property type="component" value="Unassembled WGS sequence"/>
</dbReference>
<evidence type="ECO:0000313" key="4">
    <source>
        <dbReference type="Proteomes" id="UP000077671"/>
    </source>
</evidence>
<dbReference type="AlphaFoldDB" id="A0A177SYP7"/>
<dbReference type="EMBL" id="LWDD02004015">
    <property type="protein sequence ID" value="KAE8235946.1"/>
    <property type="molecule type" value="Genomic_DNA"/>
</dbReference>
<reference evidence="2" key="3">
    <citation type="submission" date="2020-10" db="EMBL/GenBank/DDBJ databases">
        <authorList>
            <person name="Sedaghatjoo S."/>
        </authorList>
    </citation>
    <scope>NUCLEOTIDE SEQUENCE</scope>
    <source>
        <strain evidence="2">AZH3</strain>
    </source>
</reference>
<comment type="caution">
    <text evidence="3">The sequence shown here is derived from an EMBL/GenBank/DDBJ whole genome shotgun (WGS) entry which is preliminary data.</text>
</comment>
<dbReference type="EMBL" id="CAJHJG010000974">
    <property type="protein sequence ID" value="CAD6907735.1"/>
    <property type="molecule type" value="Genomic_DNA"/>
</dbReference>
<accession>A0A177SYP7</accession>
<evidence type="ECO:0000313" key="3">
    <source>
        <dbReference type="EMBL" id="KAE8235946.1"/>
    </source>
</evidence>
<keyword evidence="5" id="KW-1185">Reference proteome</keyword>
<dbReference type="Proteomes" id="UP000836402">
    <property type="component" value="Unassembled WGS sequence"/>
</dbReference>
<feature type="compositionally biased region" description="Polar residues" evidence="1">
    <location>
        <begin position="8"/>
        <end position="25"/>
    </location>
</feature>
<evidence type="ECO:0000313" key="2">
    <source>
        <dbReference type="EMBL" id="CAD6907735.1"/>
    </source>
</evidence>
<reference evidence="3" key="1">
    <citation type="submission" date="2016-04" db="EMBL/GenBank/DDBJ databases">
        <authorList>
            <person name="Nguyen H.D."/>
            <person name="Kesanakurti P."/>
            <person name="Cullis J."/>
            <person name="Levesque C.A."/>
            <person name="Hambleton S."/>
        </authorList>
    </citation>
    <scope>NUCLEOTIDE SEQUENCE</scope>
    <source>
        <strain evidence="3">DAOMC 238032</strain>
    </source>
</reference>
<evidence type="ECO:0000313" key="5">
    <source>
        <dbReference type="Proteomes" id="UP000836402"/>
    </source>
</evidence>